<gene>
    <name evidence="24" type="ORF">D917_09921</name>
</gene>
<evidence type="ECO:0000313" key="24">
    <source>
        <dbReference type="EMBL" id="OUC43205.1"/>
    </source>
</evidence>
<evidence type="ECO:0000256" key="12">
    <source>
        <dbReference type="ARBA" id="ARBA00022737"/>
    </source>
</evidence>
<dbReference type="Gene3D" id="3.10.196.10">
    <property type="entry name" value="Vitamin B12-dependent methionine synthase, activation domain"/>
    <property type="match status" value="1"/>
</dbReference>
<feature type="binding site" evidence="19">
    <location>
        <position position="895"/>
    </location>
    <ligand>
        <name>S-adenosyl-L-methionine</name>
        <dbReference type="ChEBI" id="CHEBI:59789"/>
    </ligand>
</feature>
<keyword evidence="13 18" id="KW-0862">Zinc</keyword>
<feature type="domain" description="B12-binding" evidence="22">
    <location>
        <begin position="498"/>
        <end position="633"/>
    </location>
</feature>
<dbReference type="AlphaFoldDB" id="A0A1Y3EE08"/>
<dbReference type="FunFam" id="3.40.50.280:FF:000001">
    <property type="entry name" value="Methionine synthase"/>
    <property type="match status" value="1"/>
</dbReference>
<dbReference type="FunFam" id="1.10.1240.10:FF:000001">
    <property type="entry name" value="Methionine synthase"/>
    <property type="match status" value="1"/>
</dbReference>
<keyword evidence="14" id="KW-0486">Methionine biosynthesis</keyword>
<dbReference type="InterPro" id="IPR003759">
    <property type="entry name" value="Cbl-bd_cap"/>
</dbReference>
<sequence length="987" mass="110213">FDTANAKAAIFAIQTLFEERQTRIPVFLSGTVVDKSGRTLSGQSIEAFLISVQHADPFCVGLNCALGATDMRPFIEIQFAVDGLVNIVGGCCGTTPDHIAKICQAVKGIPPRYPQKDIFKSYTLLSESMQIGPFTNFVNIGERCNVAGSRRFASMIKKGNYEMALQVAKEQVELGAQILDVNLDEAMLDGVNSMIKFVNLISSDPDISKVPLCIDSSNFLVIEAGLQCFQGKCIANSIIEHRVKVCQRSYDLLVEEAKIDPADIIFDLNVLTVGTGIEEHNTYAVSFFESAKIVKKLFPECRISGGISNVSFAFRGRDKIREAMHSVFLYYAIQAGLDMGIVNAGCLPVYSEIEKTLLELCTNLLLNRSPGATEDLLAYAEKEGDKLTEEKNIPKVEWRDWPVNERLKHALIKGISDYVVDDVEQARNMTDTYPRPLNIIEGPLMTGMAAVGDLFGSGKMFLPQVIKSARVMKKAVEYLVPFMEQEKESKAEDEINYRGTIILATVKGDVHDIGKNIVSVVLGCNNFKVIDLGIMTPCDKILKAAIDNNADMIGLSGLITPSLEEMIYVAKEMQRVDFKIPLLIGGATTSRIHTAVKIKSAYSGPVIHVSDASKSVVVCSSLMDEKMRGEFLCETEQLYEEIRQDYFDNFSELRFVPLNVAREHSLKLDWSTYIPSKPNTIGVQCFTDYDIERFIPYIDWKPFFDVWQLRGKYPNRGFPKLFDDPDIGEEAKKVFDDAQQLLSKICNESLLQANAVIGIFPALSDGDDILILNPENMDKSSPIGVLHGLRQQAVKEQSEQPYLCLSDFIVPKSMDMYDYIGMFAVTVGIGLEKLVSSYEQQLDDYHAIMCKALADRLSEAFAEELHERVRLNFWGYTSESLSVDALHRIQYEGIRPAPGYPCQPDLSEMRTLWKLLDVDKNTGIHLTESMAMHPTASVCGLYFAHSKAKYFAVGKIDKDQIMDYAARKGVSTEEVQKWLSQCLRFES</sequence>
<keyword evidence="15" id="KW-0170">Cobalt</keyword>
<evidence type="ECO:0000256" key="13">
    <source>
        <dbReference type="ARBA" id="ARBA00022833"/>
    </source>
</evidence>
<evidence type="ECO:0000256" key="2">
    <source>
        <dbReference type="ARBA" id="ARBA00001956"/>
    </source>
</evidence>
<dbReference type="PROSITE" id="PS51337">
    <property type="entry name" value="B12_BINDING_NTER"/>
    <property type="match status" value="1"/>
</dbReference>
<dbReference type="Pfam" id="PF00809">
    <property type="entry name" value="Pterin_bind"/>
    <property type="match status" value="2"/>
</dbReference>
<evidence type="ECO:0000256" key="7">
    <source>
        <dbReference type="ARBA" id="ARBA00022605"/>
    </source>
</evidence>
<feature type="binding site" evidence="19">
    <location>
        <position position="556"/>
    </location>
    <ligand>
        <name>methylcob(III)alamin</name>
        <dbReference type="ChEBI" id="CHEBI:28115"/>
    </ligand>
</feature>
<evidence type="ECO:0000256" key="8">
    <source>
        <dbReference type="ARBA" id="ARBA00022628"/>
    </source>
</evidence>
<feature type="binding site" evidence="19">
    <location>
        <position position="441"/>
    </location>
    <ligand>
        <name>methylcob(III)alamin</name>
        <dbReference type="ChEBI" id="CHEBI:28115"/>
    </ligand>
</feature>
<dbReference type="EC" id="2.1.1.13" evidence="5"/>
<evidence type="ECO:0000256" key="10">
    <source>
        <dbReference type="ARBA" id="ARBA00022691"/>
    </source>
</evidence>
<evidence type="ECO:0000256" key="1">
    <source>
        <dbReference type="ARBA" id="ARBA00001947"/>
    </source>
</evidence>
<evidence type="ECO:0000256" key="19">
    <source>
        <dbReference type="PIRSR" id="PIRSR000381-2"/>
    </source>
</evidence>
<dbReference type="PANTHER" id="PTHR45833:SF1">
    <property type="entry name" value="METHIONINE SYNTHASE"/>
    <property type="match status" value="1"/>
</dbReference>
<dbReference type="CDD" id="cd02069">
    <property type="entry name" value="methionine_synthase_B12_BD"/>
    <property type="match status" value="1"/>
</dbReference>
<evidence type="ECO:0000256" key="17">
    <source>
        <dbReference type="ARBA" id="ARBA00031040"/>
    </source>
</evidence>
<proteinExistence type="inferred from homology"/>
<feature type="binding site" evidence="19">
    <location>
        <begin position="508"/>
        <end position="512"/>
    </location>
    <ligand>
        <name>methylcob(III)alamin</name>
        <dbReference type="ChEBI" id="CHEBI:28115"/>
    </ligand>
</feature>
<dbReference type="InterPro" id="IPR036724">
    <property type="entry name" value="Cobalamin-bd_sf"/>
</dbReference>
<dbReference type="InterPro" id="IPR011005">
    <property type="entry name" value="Dihydropteroate_synth-like_sf"/>
</dbReference>
<dbReference type="Gene3D" id="3.20.20.330">
    <property type="entry name" value="Homocysteine-binding-like domain"/>
    <property type="match status" value="2"/>
</dbReference>
<feature type="binding site" evidence="19">
    <location>
        <position position="699"/>
    </location>
    <ligand>
        <name>S-adenosyl-L-methionine</name>
        <dbReference type="ChEBI" id="CHEBI:59789"/>
    </ligand>
</feature>
<dbReference type="SUPFAM" id="SSF47644">
    <property type="entry name" value="Methionine synthase domain"/>
    <property type="match status" value="1"/>
</dbReference>
<dbReference type="Proteomes" id="UP000243006">
    <property type="component" value="Unassembled WGS sequence"/>
</dbReference>
<keyword evidence="7" id="KW-0028">Amino-acid biosynthesis</keyword>
<dbReference type="GO" id="GO:0050667">
    <property type="term" value="P:homocysteine metabolic process"/>
    <property type="evidence" value="ECO:0007669"/>
    <property type="project" value="TreeGrafter"/>
</dbReference>
<dbReference type="Gene3D" id="1.10.288.10">
    <property type="entry name" value="Cobalamin-dependent Methionine Synthase, domain 2"/>
    <property type="match status" value="1"/>
</dbReference>
<dbReference type="InterPro" id="IPR006158">
    <property type="entry name" value="Cobalamin-bd"/>
</dbReference>
<dbReference type="Pfam" id="PF02607">
    <property type="entry name" value="B12-binding_2"/>
    <property type="match status" value="1"/>
</dbReference>
<feature type="binding site" evidence="18">
    <location>
        <position position="91"/>
    </location>
    <ligand>
        <name>Zn(2+)</name>
        <dbReference type="ChEBI" id="CHEBI:29105"/>
    </ligand>
</feature>
<feature type="binding site" evidence="18">
    <location>
        <position position="92"/>
    </location>
    <ligand>
        <name>Zn(2+)</name>
        <dbReference type="ChEBI" id="CHEBI:29105"/>
    </ligand>
</feature>
<dbReference type="GO" id="GO:0032259">
    <property type="term" value="P:methylation"/>
    <property type="evidence" value="ECO:0007669"/>
    <property type="project" value="UniProtKB-KW"/>
</dbReference>
<feature type="binding site" evidence="19">
    <location>
        <position position="612"/>
    </location>
    <ligand>
        <name>methylcob(III)alamin</name>
        <dbReference type="ChEBI" id="CHEBI:28115"/>
    </ligand>
</feature>
<dbReference type="InterPro" id="IPR037010">
    <property type="entry name" value="VitB12-dep_Met_synth_activ_sf"/>
</dbReference>
<dbReference type="Gene3D" id="3.40.50.280">
    <property type="entry name" value="Cobalamin-binding domain"/>
    <property type="match status" value="1"/>
</dbReference>
<accession>A0A1Y3EE08</accession>
<dbReference type="PANTHER" id="PTHR45833">
    <property type="entry name" value="METHIONINE SYNTHASE"/>
    <property type="match status" value="1"/>
</dbReference>
<evidence type="ECO:0000256" key="14">
    <source>
        <dbReference type="ARBA" id="ARBA00023167"/>
    </source>
</evidence>
<dbReference type="SUPFAM" id="SSF56507">
    <property type="entry name" value="Methionine synthase activation domain-like"/>
    <property type="match status" value="1"/>
</dbReference>
<dbReference type="GO" id="GO:0046653">
    <property type="term" value="P:tetrahydrofolate metabolic process"/>
    <property type="evidence" value="ECO:0007669"/>
    <property type="project" value="TreeGrafter"/>
</dbReference>
<keyword evidence="9 20" id="KW-0808">Transferase</keyword>
<dbReference type="EMBL" id="LVZM01015763">
    <property type="protein sequence ID" value="OUC43205.1"/>
    <property type="molecule type" value="Genomic_DNA"/>
</dbReference>
<dbReference type="Pfam" id="PF02965">
    <property type="entry name" value="Met_synt_B12"/>
    <property type="match status" value="1"/>
</dbReference>
<feature type="binding site" description="axial binding residue" evidence="18">
    <location>
        <position position="511"/>
    </location>
    <ligand>
        <name>methylcob(III)alamin</name>
        <dbReference type="ChEBI" id="CHEBI:28115"/>
    </ligand>
    <ligandPart>
        <name>Co</name>
        <dbReference type="ChEBI" id="CHEBI:27638"/>
    </ligandPart>
</feature>
<evidence type="ECO:0000313" key="25">
    <source>
        <dbReference type="Proteomes" id="UP000243006"/>
    </source>
</evidence>
<evidence type="ECO:0000256" key="15">
    <source>
        <dbReference type="ARBA" id="ARBA00023285"/>
    </source>
</evidence>
<feature type="domain" description="AdoMet activation" evidence="21">
    <location>
        <begin position="649"/>
        <end position="987"/>
    </location>
</feature>
<evidence type="ECO:0000256" key="5">
    <source>
        <dbReference type="ARBA" id="ARBA00012032"/>
    </source>
</evidence>
<comment type="cofactor">
    <cofactor evidence="1">
        <name>Zn(2+)</name>
        <dbReference type="ChEBI" id="CHEBI:29105"/>
    </cofactor>
</comment>
<evidence type="ECO:0000256" key="16">
    <source>
        <dbReference type="ARBA" id="ARBA00030163"/>
    </source>
</evidence>
<feature type="non-terminal residue" evidence="24">
    <location>
        <position position="1"/>
    </location>
</feature>
<dbReference type="Gene3D" id="3.20.20.20">
    <property type="entry name" value="Dihydropteroate synthase-like"/>
    <property type="match status" value="2"/>
</dbReference>
<dbReference type="InterPro" id="IPR003726">
    <property type="entry name" value="HCY_dom"/>
</dbReference>
<organism evidence="24 25">
    <name type="scientific">Trichinella nativa</name>
    <dbReference type="NCBI Taxonomy" id="6335"/>
    <lineage>
        <taxon>Eukaryota</taxon>
        <taxon>Metazoa</taxon>
        <taxon>Ecdysozoa</taxon>
        <taxon>Nematoda</taxon>
        <taxon>Enoplea</taxon>
        <taxon>Dorylaimia</taxon>
        <taxon>Trichinellida</taxon>
        <taxon>Trichinellidae</taxon>
        <taxon>Trichinella</taxon>
    </lineage>
</organism>
<dbReference type="PIRSF" id="PIRSF000381">
    <property type="entry name" value="MetH"/>
    <property type="match status" value="1"/>
</dbReference>
<dbReference type="InterPro" id="IPR011822">
    <property type="entry name" value="MetH"/>
</dbReference>
<feature type="binding site" evidence="18">
    <location>
        <position position="64"/>
    </location>
    <ligand>
        <name>Zn(2+)</name>
        <dbReference type="ChEBI" id="CHEBI:29105"/>
    </ligand>
</feature>
<dbReference type="GO" id="GO:0008705">
    <property type="term" value="F:methionine synthase activity"/>
    <property type="evidence" value="ECO:0007669"/>
    <property type="project" value="UniProtKB-EC"/>
</dbReference>
<dbReference type="InterPro" id="IPR036589">
    <property type="entry name" value="HCY_dom_sf"/>
</dbReference>
<reference evidence="24 25" key="1">
    <citation type="submission" date="2015-04" db="EMBL/GenBank/DDBJ databases">
        <title>Draft genome of the roundworm Trichinella nativa.</title>
        <authorList>
            <person name="Mitreva M."/>
        </authorList>
    </citation>
    <scope>NUCLEOTIDE SEQUENCE [LARGE SCALE GENOMIC DNA]</scope>
    <source>
        <strain evidence="24 25">ISS45</strain>
    </source>
</reference>
<dbReference type="UniPathway" id="UPA00051">
    <property type="reaction ID" value="UER00081"/>
</dbReference>
<dbReference type="GO" id="GO:0031419">
    <property type="term" value="F:cobalamin binding"/>
    <property type="evidence" value="ECO:0007669"/>
    <property type="project" value="UniProtKB-KW"/>
</dbReference>
<evidence type="ECO:0000256" key="3">
    <source>
        <dbReference type="ARBA" id="ARBA00005178"/>
    </source>
</evidence>
<dbReference type="InterPro" id="IPR004223">
    <property type="entry name" value="VitB12-dep_Met_synth_activ_dom"/>
</dbReference>
<comment type="pathway">
    <text evidence="3">Amino-acid biosynthesis; L-methionine biosynthesis via de novo pathway; L-methionine from L-homocysteine (MetH route): step 1/1.</text>
</comment>
<dbReference type="SMART" id="SM01018">
    <property type="entry name" value="B12-binding_2"/>
    <property type="match status" value="1"/>
</dbReference>
<evidence type="ECO:0000256" key="11">
    <source>
        <dbReference type="ARBA" id="ARBA00022723"/>
    </source>
</evidence>
<comment type="similarity">
    <text evidence="4">Belongs to the vitamin-B12 dependent methionine synthase family.</text>
</comment>
<feature type="binding site" evidence="19">
    <location>
        <begin position="950"/>
        <end position="951"/>
    </location>
    <ligand>
        <name>S-adenosyl-L-methionine</name>
        <dbReference type="ChEBI" id="CHEBI:59789"/>
    </ligand>
</feature>
<evidence type="ECO:0000259" key="22">
    <source>
        <dbReference type="PROSITE" id="PS51332"/>
    </source>
</evidence>
<keyword evidence="6 20" id="KW-0489">Methyltransferase</keyword>
<evidence type="ECO:0000256" key="18">
    <source>
        <dbReference type="PIRSR" id="PIRSR000381-1"/>
    </source>
</evidence>
<dbReference type="Pfam" id="PF02574">
    <property type="entry name" value="S-methyl_trans"/>
    <property type="match status" value="2"/>
</dbReference>
<dbReference type="InterPro" id="IPR036594">
    <property type="entry name" value="Meth_synthase_dom"/>
</dbReference>
<dbReference type="GO" id="GO:0008270">
    <property type="term" value="F:zinc ion binding"/>
    <property type="evidence" value="ECO:0007669"/>
    <property type="project" value="InterPro"/>
</dbReference>
<evidence type="ECO:0000259" key="21">
    <source>
        <dbReference type="PROSITE" id="PS50974"/>
    </source>
</evidence>
<dbReference type="Gene3D" id="1.10.1240.10">
    <property type="entry name" value="Methionine synthase domain"/>
    <property type="match status" value="1"/>
</dbReference>
<evidence type="ECO:0000256" key="9">
    <source>
        <dbReference type="ARBA" id="ARBA00022679"/>
    </source>
</evidence>
<comment type="cofactor">
    <cofactor evidence="2 18">
        <name>methylcob(III)alamin</name>
        <dbReference type="ChEBI" id="CHEBI:28115"/>
    </cofactor>
</comment>
<keyword evidence="12" id="KW-0677">Repeat</keyword>
<dbReference type="SUPFAM" id="SSF52242">
    <property type="entry name" value="Cobalamin (vitamin B12)-binding domain"/>
    <property type="match status" value="1"/>
</dbReference>
<feature type="binding site" evidence="19">
    <location>
        <position position="560"/>
    </location>
    <ligand>
        <name>methylcob(III)alamin</name>
        <dbReference type="ChEBI" id="CHEBI:28115"/>
    </ligand>
</feature>
<dbReference type="Pfam" id="PF02310">
    <property type="entry name" value="B12-binding"/>
    <property type="match status" value="1"/>
</dbReference>
<protein>
    <recommendedName>
        <fullName evidence="5">methionine synthase</fullName>
        <ecNumber evidence="5">2.1.1.13</ecNumber>
    </recommendedName>
    <alternativeName>
        <fullName evidence="17">5-methyltetrahydrofolate--homocysteine methyltransferase</fullName>
    </alternativeName>
    <alternativeName>
        <fullName evidence="16">Vitamin-B12 dependent methionine synthase</fullName>
    </alternativeName>
</protein>
<evidence type="ECO:0000256" key="4">
    <source>
        <dbReference type="ARBA" id="ARBA00010398"/>
    </source>
</evidence>
<name>A0A1Y3EE08_9BILA</name>
<dbReference type="InterPro" id="IPR050554">
    <property type="entry name" value="Met_Synthase/Corrinoid"/>
</dbReference>
<dbReference type="InterPro" id="IPR033706">
    <property type="entry name" value="Met_synthase_B12-bd"/>
</dbReference>
<comment type="caution">
    <text evidence="24">The sequence shown here is derived from an EMBL/GenBank/DDBJ whole genome shotgun (WGS) entry which is preliminary data.</text>
</comment>
<dbReference type="GO" id="GO:0005829">
    <property type="term" value="C:cytosol"/>
    <property type="evidence" value="ECO:0007669"/>
    <property type="project" value="TreeGrafter"/>
</dbReference>
<keyword evidence="11 18" id="KW-0479">Metal-binding</keyword>
<dbReference type="SUPFAM" id="SSF51717">
    <property type="entry name" value="Dihydropteroate synthetase-like"/>
    <property type="match status" value="1"/>
</dbReference>
<dbReference type="PROSITE" id="PS50974">
    <property type="entry name" value="ADOMET_ACTIVATION"/>
    <property type="match status" value="1"/>
</dbReference>
<dbReference type="SUPFAM" id="SSF82282">
    <property type="entry name" value="Homocysteine S-methyltransferase"/>
    <property type="match status" value="1"/>
</dbReference>
<dbReference type="PROSITE" id="PS51332">
    <property type="entry name" value="B12_BINDING"/>
    <property type="match status" value="1"/>
</dbReference>
<keyword evidence="10 19" id="KW-0949">S-adenosyl-L-methionine</keyword>
<feature type="domain" description="B12-binding N-terminal" evidence="23">
    <location>
        <begin position="394"/>
        <end position="491"/>
    </location>
</feature>
<evidence type="ECO:0000259" key="23">
    <source>
        <dbReference type="PROSITE" id="PS51337"/>
    </source>
</evidence>
<dbReference type="InterPro" id="IPR000489">
    <property type="entry name" value="Pterin-binding_dom"/>
</dbReference>
<keyword evidence="8 18" id="KW-0846">Cobalamin</keyword>
<evidence type="ECO:0000256" key="20">
    <source>
        <dbReference type="PROSITE-ProRule" id="PRU00346"/>
    </source>
</evidence>
<evidence type="ECO:0000256" key="6">
    <source>
        <dbReference type="ARBA" id="ARBA00022603"/>
    </source>
</evidence>